<dbReference type="OrthoDB" id="9798081at2"/>
<dbReference type="Pfam" id="PF13302">
    <property type="entry name" value="Acetyltransf_3"/>
    <property type="match status" value="1"/>
</dbReference>
<gene>
    <name evidence="2" type="ORF">SAMD00020551_0397</name>
</gene>
<keyword evidence="2" id="KW-0808">Transferase</keyword>
<evidence type="ECO:0000259" key="1">
    <source>
        <dbReference type="Pfam" id="PF13302"/>
    </source>
</evidence>
<dbReference type="GO" id="GO:0016747">
    <property type="term" value="F:acyltransferase activity, transferring groups other than amino-acyl groups"/>
    <property type="evidence" value="ECO:0007669"/>
    <property type="project" value="InterPro"/>
</dbReference>
<dbReference type="RefSeq" id="WP_041964204.1">
    <property type="nucleotide sequence ID" value="NZ_BASE01000008.1"/>
</dbReference>
<dbReference type="AlphaFoldDB" id="A0A0A8WX76"/>
<proteinExistence type="predicted"/>
<sequence length="198" mass="22780">MIHFIGTPKIETQRLILRQLVLKDAQNVFDNWLSDERVSDNRVSPAHKQVSETKERLARIIADYESKEHCYWGIELKVDGELIGEIDLYDFDRATDNCEVSYSIGYKWGNQGYGSEALKAVVEFGFNYMNIHKISAAHNTDNPASGRIMVKAGMGQEGIVRHMIRNAKNQYKDCAIYGIFQEDYIRRNDIAEIRVIET</sequence>
<reference evidence="2 3" key="1">
    <citation type="submission" date="2013-06" db="EMBL/GenBank/DDBJ databases">
        <title>Whole genome shotgun sequence of Bacillus selenatarsenatis SF-1.</title>
        <authorList>
            <person name="Kuroda M."/>
            <person name="Sei K."/>
            <person name="Yamashita M."/>
            <person name="Ike M."/>
        </authorList>
    </citation>
    <scope>NUCLEOTIDE SEQUENCE [LARGE SCALE GENOMIC DNA]</scope>
    <source>
        <strain evidence="2 3">SF-1</strain>
    </source>
</reference>
<dbReference type="SUPFAM" id="SSF55729">
    <property type="entry name" value="Acyl-CoA N-acyltransferases (Nat)"/>
    <property type="match status" value="1"/>
</dbReference>
<keyword evidence="3" id="KW-1185">Reference proteome</keyword>
<comment type="caution">
    <text evidence="2">The sequence shown here is derived from an EMBL/GenBank/DDBJ whole genome shotgun (WGS) entry which is preliminary data.</text>
</comment>
<evidence type="ECO:0000313" key="2">
    <source>
        <dbReference type="EMBL" id="GAM12265.1"/>
    </source>
</evidence>
<name>A0A0A8WX76_MESS1</name>
<dbReference type="InterPro" id="IPR016181">
    <property type="entry name" value="Acyl_CoA_acyltransferase"/>
</dbReference>
<dbReference type="STRING" id="1321606.SAMD00020551_0397"/>
<dbReference type="Proteomes" id="UP000031014">
    <property type="component" value="Unassembled WGS sequence"/>
</dbReference>
<dbReference type="EMBL" id="BASE01000008">
    <property type="protein sequence ID" value="GAM12265.1"/>
    <property type="molecule type" value="Genomic_DNA"/>
</dbReference>
<dbReference type="InterPro" id="IPR000182">
    <property type="entry name" value="GNAT_dom"/>
</dbReference>
<evidence type="ECO:0000313" key="3">
    <source>
        <dbReference type="Proteomes" id="UP000031014"/>
    </source>
</evidence>
<dbReference type="PANTHER" id="PTHR43792">
    <property type="entry name" value="GNAT FAMILY, PUTATIVE (AFU_ORTHOLOGUE AFUA_3G00765)-RELATED-RELATED"/>
    <property type="match status" value="1"/>
</dbReference>
<organism evidence="2 3">
    <name type="scientific">Mesobacillus selenatarsenatis (strain DSM 18680 / JCM 14380 / FERM P-15431 / SF-1)</name>
    <dbReference type="NCBI Taxonomy" id="1321606"/>
    <lineage>
        <taxon>Bacteria</taxon>
        <taxon>Bacillati</taxon>
        <taxon>Bacillota</taxon>
        <taxon>Bacilli</taxon>
        <taxon>Bacillales</taxon>
        <taxon>Bacillaceae</taxon>
        <taxon>Mesobacillus</taxon>
    </lineage>
</organism>
<feature type="domain" description="N-acetyltransferase" evidence="1">
    <location>
        <begin position="14"/>
        <end position="154"/>
    </location>
</feature>
<accession>A0A0A8WX76</accession>
<protein>
    <submittedName>
        <fullName evidence="2">Acetyltransferase, GNAT family</fullName>
    </submittedName>
</protein>
<dbReference type="Gene3D" id="3.40.630.30">
    <property type="match status" value="1"/>
</dbReference>
<dbReference type="InterPro" id="IPR051531">
    <property type="entry name" value="N-acetyltransferase"/>
</dbReference>